<dbReference type="GO" id="GO:0003676">
    <property type="term" value="F:nucleic acid binding"/>
    <property type="evidence" value="ECO:0007669"/>
    <property type="project" value="InterPro"/>
</dbReference>
<dbReference type="InterPro" id="IPR012337">
    <property type="entry name" value="RNaseH-like_sf"/>
</dbReference>
<dbReference type="Gene3D" id="3.30.420.10">
    <property type="entry name" value="Ribonuclease H-like superfamily/Ribonuclease H"/>
    <property type="match status" value="1"/>
</dbReference>
<dbReference type="AlphaFoldDB" id="A0A8J5H991"/>
<dbReference type="EMBL" id="JACMSC010000004">
    <property type="protein sequence ID" value="KAG6523660.1"/>
    <property type="molecule type" value="Genomic_DNA"/>
</dbReference>
<sequence>MFLRSRYLRSSAAWRGVEWRKPENSVSMATIGKQRRRTAIDSNCSSKFASHTSMISIAASDRSLCSTMEIIDVWEANLLEQLESIAVLRRCFPIVAMDTEFSGFLHSTPRHAAEERRYRDLKNMSTTSA</sequence>
<dbReference type="InterPro" id="IPR036397">
    <property type="entry name" value="RNaseH_sf"/>
</dbReference>
<name>A0A8J5H991_ZINOF</name>
<reference evidence="1 2" key="1">
    <citation type="submission" date="2020-08" db="EMBL/GenBank/DDBJ databases">
        <title>Plant Genome Project.</title>
        <authorList>
            <person name="Zhang R.-G."/>
        </authorList>
    </citation>
    <scope>NUCLEOTIDE SEQUENCE [LARGE SCALE GENOMIC DNA]</scope>
    <source>
        <tissue evidence="1">Rhizome</tissue>
    </source>
</reference>
<evidence type="ECO:0000313" key="2">
    <source>
        <dbReference type="Proteomes" id="UP000734854"/>
    </source>
</evidence>
<protein>
    <submittedName>
        <fullName evidence="1">Uncharacterized protein</fullName>
    </submittedName>
</protein>
<evidence type="ECO:0000313" key="1">
    <source>
        <dbReference type="EMBL" id="KAG6523660.1"/>
    </source>
</evidence>
<dbReference type="Proteomes" id="UP000734854">
    <property type="component" value="Unassembled WGS sequence"/>
</dbReference>
<gene>
    <name evidence="1" type="ORF">ZIOFF_013525</name>
</gene>
<organism evidence="1 2">
    <name type="scientific">Zingiber officinale</name>
    <name type="common">Ginger</name>
    <name type="synonym">Amomum zingiber</name>
    <dbReference type="NCBI Taxonomy" id="94328"/>
    <lineage>
        <taxon>Eukaryota</taxon>
        <taxon>Viridiplantae</taxon>
        <taxon>Streptophyta</taxon>
        <taxon>Embryophyta</taxon>
        <taxon>Tracheophyta</taxon>
        <taxon>Spermatophyta</taxon>
        <taxon>Magnoliopsida</taxon>
        <taxon>Liliopsida</taxon>
        <taxon>Zingiberales</taxon>
        <taxon>Zingiberaceae</taxon>
        <taxon>Zingiber</taxon>
    </lineage>
</organism>
<accession>A0A8J5H991</accession>
<keyword evidence="2" id="KW-1185">Reference proteome</keyword>
<comment type="caution">
    <text evidence="1">The sequence shown here is derived from an EMBL/GenBank/DDBJ whole genome shotgun (WGS) entry which is preliminary data.</text>
</comment>
<dbReference type="SUPFAM" id="SSF53098">
    <property type="entry name" value="Ribonuclease H-like"/>
    <property type="match status" value="1"/>
</dbReference>
<proteinExistence type="predicted"/>